<sequence>MVNVIEVCRVAPAPELPSSASPKSFPLTFFDLLWLRFPPVQQLLFYEIPSPNRPLFDSIISKLKHSLSLTLHHFFPLCGNLTWPKDSPKPILNYVHGDGVSLTVAESNMDFYHLSSNDFREATECQPLIPNLEVSHEQASVMALQVTVFPNSGFCIGITTHHAVLDGKTIMSFVNSWAQICKTDLPSIAPEHTPFFDRTDIKDPAGLDAIYLNEWLKHGGPNNRSLMIWDRPIPLGAVRCTFEVGREGIGKLRKSVSGGDQSKRISTFSLICGYTWACLEKAKEIRDKEALLVFNVDCRPRLKPSVHPSYFGNCIARRYVAVETEEVLGENGVCVAVEAIIEAVKGVEDGFLDGAETWVSAINNTEKSAKITGVAGSPRFEVYTIDFGWGTPRKVEVTSIDKARAMSLSATKDGKGVEIALVLKKQEMEAFASFFSKGLQSL</sequence>
<gene>
    <name evidence="3" type="ORF">FNV43_RR14562</name>
</gene>
<evidence type="ECO:0000313" key="4">
    <source>
        <dbReference type="Proteomes" id="UP000796880"/>
    </source>
</evidence>
<reference evidence="3" key="1">
    <citation type="submission" date="2020-03" db="EMBL/GenBank/DDBJ databases">
        <title>A high-quality chromosome-level genome assembly of a woody plant with both climbing and erect habits, Rhamnella rubrinervis.</title>
        <authorList>
            <person name="Lu Z."/>
            <person name="Yang Y."/>
            <person name="Zhu X."/>
            <person name="Sun Y."/>
        </authorList>
    </citation>
    <scope>NUCLEOTIDE SEQUENCE</scope>
    <source>
        <strain evidence="3">BYM</strain>
        <tissue evidence="3">Leaf</tissue>
    </source>
</reference>
<dbReference type="Pfam" id="PF02458">
    <property type="entry name" value="Transferase"/>
    <property type="match status" value="1"/>
</dbReference>
<dbReference type="GO" id="GO:0016747">
    <property type="term" value="F:acyltransferase activity, transferring groups other than amino-acyl groups"/>
    <property type="evidence" value="ECO:0007669"/>
    <property type="project" value="UniProtKB-ARBA"/>
</dbReference>
<evidence type="ECO:0000256" key="2">
    <source>
        <dbReference type="ARBA" id="ARBA00023315"/>
    </source>
</evidence>
<dbReference type="InterPro" id="IPR051504">
    <property type="entry name" value="Plant_metabolite_acyltrans"/>
</dbReference>
<dbReference type="InterPro" id="IPR023213">
    <property type="entry name" value="CAT-like_dom_sf"/>
</dbReference>
<dbReference type="PANTHER" id="PTHR31625">
    <property type="match status" value="1"/>
</dbReference>
<evidence type="ECO:0000256" key="1">
    <source>
        <dbReference type="ARBA" id="ARBA00022679"/>
    </source>
</evidence>
<keyword evidence="1" id="KW-0808">Transferase</keyword>
<evidence type="ECO:0000313" key="3">
    <source>
        <dbReference type="EMBL" id="KAF3444869.1"/>
    </source>
</evidence>
<accession>A0A8K0H3D8</accession>
<proteinExistence type="predicted"/>
<dbReference type="OrthoDB" id="1862401at2759"/>
<keyword evidence="2" id="KW-0012">Acyltransferase</keyword>
<organism evidence="3 4">
    <name type="scientific">Rhamnella rubrinervis</name>
    <dbReference type="NCBI Taxonomy" id="2594499"/>
    <lineage>
        <taxon>Eukaryota</taxon>
        <taxon>Viridiplantae</taxon>
        <taxon>Streptophyta</taxon>
        <taxon>Embryophyta</taxon>
        <taxon>Tracheophyta</taxon>
        <taxon>Spermatophyta</taxon>
        <taxon>Magnoliopsida</taxon>
        <taxon>eudicotyledons</taxon>
        <taxon>Gunneridae</taxon>
        <taxon>Pentapetalae</taxon>
        <taxon>rosids</taxon>
        <taxon>fabids</taxon>
        <taxon>Rosales</taxon>
        <taxon>Rhamnaceae</taxon>
        <taxon>rhamnoid group</taxon>
        <taxon>Rhamneae</taxon>
        <taxon>Rhamnella</taxon>
    </lineage>
</organism>
<name>A0A8K0H3D8_9ROSA</name>
<comment type="caution">
    <text evidence="3">The sequence shown here is derived from an EMBL/GenBank/DDBJ whole genome shotgun (WGS) entry which is preliminary data.</text>
</comment>
<keyword evidence="4" id="KW-1185">Reference proteome</keyword>
<dbReference type="Proteomes" id="UP000796880">
    <property type="component" value="Unassembled WGS sequence"/>
</dbReference>
<dbReference type="AlphaFoldDB" id="A0A8K0H3D8"/>
<dbReference type="Gene3D" id="3.30.559.10">
    <property type="entry name" value="Chloramphenicol acetyltransferase-like domain"/>
    <property type="match status" value="2"/>
</dbReference>
<dbReference type="EMBL" id="VOIH02000006">
    <property type="protein sequence ID" value="KAF3444869.1"/>
    <property type="molecule type" value="Genomic_DNA"/>
</dbReference>
<protein>
    <submittedName>
        <fullName evidence="3">Uncharacterized protein</fullName>
    </submittedName>
</protein>